<reference evidence="9" key="1">
    <citation type="journal article" date="2021" name="PeerJ">
        <title>Extensive microbial diversity within the chicken gut microbiome revealed by metagenomics and culture.</title>
        <authorList>
            <person name="Gilroy R."/>
            <person name="Ravi A."/>
            <person name="Getino M."/>
            <person name="Pursley I."/>
            <person name="Horton D.L."/>
            <person name="Alikhan N.F."/>
            <person name="Baker D."/>
            <person name="Gharbi K."/>
            <person name="Hall N."/>
            <person name="Watson M."/>
            <person name="Adriaenssens E.M."/>
            <person name="Foster-Nyarko E."/>
            <person name="Jarju S."/>
            <person name="Secka A."/>
            <person name="Antonio M."/>
            <person name="Oren A."/>
            <person name="Chaudhuri R.R."/>
            <person name="La Ragione R."/>
            <person name="Hildebrand F."/>
            <person name="Pallen M.J."/>
        </authorList>
    </citation>
    <scope>NUCLEOTIDE SEQUENCE</scope>
    <source>
        <strain evidence="9">ChiW4-1371</strain>
    </source>
</reference>
<dbReference type="GO" id="GO:0046872">
    <property type="term" value="F:metal ion binding"/>
    <property type="evidence" value="ECO:0007669"/>
    <property type="project" value="UniProtKB-KW"/>
</dbReference>
<organism evidence="9 10">
    <name type="scientific">Candidatus Mucispirillum faecigallinarum</name>
    <dbReference type="NCBI Taxonomy" id="2838699"/>
    <lineage>
        <taxon>Bacteria</taxon>
        <taxon>Pseudomonadati</taxon>
        <taxon>Deferribacterota</taxon>
        <taxon>Deferribacteres</taxon>
        <taxon>Deferribacterales</taxon>
        <taxon>Mucispirillaceae</taxon>
        <taxon>Mucispirillum</taxon>
    </lineage>
</organism>
<feature type="transmembrane region" description="Helical" evidence="8">
    <location>
        <begin position="163"/>
        <end position="182"/>
    </location>
</feature>
<dbReference type="EMBL" id="DXAQ01000167">
    <property type="protein sequence ID" value="HIZ90484.1"/>
    <property type="molecule type" value="Genomic_DNA"/>
</dbReference>
<evidence type="ECO:0000256" key="6">
    <source>
        <dbReference type="ARBA" id="ARBA00023136"/>
    </source>
</evidence>
<keyword evidence="7" id="KW-0862">Zinc</keyword>
<feature type="binding site" evidence="7">
    <location>
        <position position="195"/>
    </location>
    <ligand>
        <name>Zn(2+)</name>
        <dbReference type="ChEBI" id="CHEBI:29105"/>
    </ligand>
</feature>
<feature type="transmembrane region" description="Helical" evidence="8">
    <location>
        <begin position="194"/>
        <end position="215"/>
    </location>
</feature>
<dbReference type="NCBIfam" id="TIGR01065">
    <property type="entry name" value="hlyIII"/>
    <property type="match status" value="1"/>
</dbReference>
<dbReference type="AlphaFoldDB" id="A0A9D2KBJ0"/>
<keyword evidence="4 8" id="KW-0812">Transmembrane</keyword>
<evidence type="ECO:0000256" key="1">
    <source>
        <dbReference type="ARBA" id="ARBA00004651"/>
    </source>
</evidence>
<dbReference type="GO" id="GO:0005886">
    <property type="term" value="C:plasma membrane"/>
    <property type="evidence" value="ECO:0007669"/>
    <property type="project" value="UniProtKB-SubCell"/>
</dbReference>
<keyword evidence="6 8" id="KW-0472">Membrane</keyword>
<keyword evidence="3" id="KW-1003">Cell membrane</keyword>
<accession>A0A9D2KBJ0</accession>
<comment type="subcellular location">
    <subcellularLocation>
        <location evidence="1">Cell membrane</location>
        <topology evidence="1">Multi-pass membrane protein</topology>
    </subcellularLocation>
</comment>
<evidence type="ECO:0000256" key="3">
    <source>
        <dbReference type="ARBA" id="ARBA00022475"/>
    </source>
</evidence>
<sequence length="216" mass="23789">MSSTVLPKYTKKEEIMNALTHGIGAGLSIAGLVILVVFASLYGDAWKIVASAIYGTSMIVLYTASTLYHSLSKTKAASKLNMFDHISIYYLIAGSYTPFMLVNLRGGWGWSIFGVVWACAIAGTVLKIIYGNRLRKVSTFIYLAMGWMIIIAIYPFVKNVDTGGILLVVLGGLSYTIGVIFYKWKSLPYNHAIWHVFVLAGTVLQFFAVLFYVVLA</sequence>
<reference evidence="9" key="2">
    <citation type="submission" date="2021-04" db="EMBL/GenBank/DDBJ databases">
        <authorList>
            <person name="Gilroy R."/>
        </authorList>
    </citation>
    <scope>NUCLEOTIDE SEQUENCE</scope>
    <source>
        <strain evidence="9">ChiW4-1371</strain>
    </source>
</reference>
<feature type="binding site" evidence="7">
    <location>
        <position position="191"/>
    </location>
    <ligand>
        <name>Zn(2+)</name>
        <dbReference type="ChEBI" id="CHEBI:29105"/>
    </ligand>
</feature>
<feature type="transmembrane region" description="Helical" evidence="8">
    <location>
        <begin position="137"/>
        <end position="157"/>
    </location>
</feature>
<dbReference type="InterPro" id="IPR004254">
    <property type="entry name" value="AdipoR/HlyIII-related"/>
</dbReference>
<feature type="transmembrane region" description="Helical" evidence="8">
    <location>
        <begin position="21"/>
        <end position="42"/>
    </location>
</feature>
<evidence type="ECO:0000313" key="9">
    <source>
        <dbReference type="EMBL" id="HIZ90484.1"/>
    </source>
</evidence>
<evidence type="ECO:0000256" key="8">
    <source>
        <dbReference type="SAM" id="Phobius"/>
    </source>
</evidence>
<evidence type="ECO:0000256" key="5">
    <source>
        <dbReference type="ARBA" id="ARBA00022989"/>
    </source>
</evidence>
<feature type="transmembrane region" description="Helical" evidence="8">
    <location>
        <begin position="48"/>
        <end position="71"/>
    </location>
</feature>
<evidence type="ECO:0000313" key="10">
    <source>
        <dbReference type="Proteomes" id="UP000824176"/>
    </source>
</evidence>
<dbReference type="Pfam" id="PF03006">
    <property type="entry name" value="HlyIII"/>
    <property type="match status" value="1"/>
</dbReference>
<keyword evidence="7" id="KW-0479">Metal-binding</keyword>
<dbReference type="PANTHER" id="PTHR20855:SF3">
    <property type="entry name" value="LD03007P"/>
    <property type="match status" value="1"/>
</dbReference>
<dbReference type="Proteomes" id="UP000824176">
    <property type="component" value="Unassembled WGS sequence"/>
</dbReference>
<comment type="similarity">
    <text evidence="2">Belongs to the UPF0073 (Hly-III) family.</text>
</comment>
<name>A0A9D2KBJ0_9BACT</name>
<feature type="transmembrane region" description="Helical" evidence="8">
    <location>
        <begin position="83"/>
        <end position="102"/>
    </location>
</feature>
<evidence type="ECO:0000256" key="4">
    <source>
        <dbReference type="ARBA" id="ARBA00022692"/>
    </source>
</evidence>
<dbReference type="GO" id="GO:0140911">
    <property type="term" value="F:pore-forming activity"/>
    <property type="evidence" value="ECO:0007669"/>
    <property type="project" value="InterPro"/>
</dbReference>
<evidence type="ECO:0000256" key="2">
    <source>
        <dbReference type="ARBA" id="ARBA00008488"/>
    </source>
</evidence>
<dbReference type="PANTHER" id="PTHR20855">
    <property type="entry name" value="ADIPOR/PROGESTIN RECEPTOR-RELATED"/>
    <property type="match status" value="1"/>
</dbReference>
<feature type="transmembrane region" description="Helical" evidence="8">
    <location>
        <begin position="108"/>
        <end position="130"/>
    </location>
</feature>
<keyword evidence="5 8" id="KW-1133">Transmembrane helix</keyword>
<dbReference type="InterPro" id="IPR005744">
    <property type="entry name" value="Hy-lIII"/>
</dbReference>
<proteinExistence type="inferred from homology"/>
<gene>
    <name evidence="9" type="ORF">H9804_11115</name>
</gene>
<feature type="binding site" evidence="7">
    <location>
        <position position="69"/>
    </location>
    <ligand>
        <name>Zn(2+)</name>
        <dbReference type="ChEBI" id="CHEBI:29105"/>
    </ligand>
</feature>
<protein>
    <submittedName>
        <fullName evidence="9">Hemolysin III family protein</fullName>
    </submittedName>
</protein>
<evidence type="ECO:0000256" key="7">
    <source>
        <dbReference type="PIRSR" id="PIRSR604254-1"/>
    </source>
</evidence>
<comment type="caution">
    <text evidence="9">The sequence shown here is derived from an EMBL/GenBank/DDBJ whole genome shotgun (WGS) entry which is preliminary data.</text>
</comment>